<dbReference type="GO" id="GO:0000271">
    <property type="term" value="P:polysaccharide biosynthetic process"/>
    <property type="evidence" value="ECO:0007669"/>
    <property type="project" value="InterPro"/>
</dbReference>
<evidence type="ECO:0000256" key="1">
    <source>
        <dbReference type="ARBA" id="ARBA00004141"/>
    </source>
</evidence>
<dbReference type="Proteomes" id="UP000657006">
    <property type="component" value="Unassembled WGS sequence"/>
</dbReference>
<dbReference type="Pfam" id="PF04138">
    <property type="entry name" value="GtrA_DPMS_TM"/>
    <property type="match status" value="1"/>
</dbReference>
<reference evidence="8" key="1">
    <citation type="submission" date="2020-08" db="EMBL/GenBank/DDBJ databases">
        <title>Genome public.</title>
        <authorList>
            <person name="Liu C."/>
            <person name="Sun Q."/>
        </authorList>
    </citation>
    <scope>NUCLEOTIDE SEQUENCE</scope>
    <source>
        <strain evidence="8">NSJ-32</strain>
    </source>
</reference>
<evidence type="ECO:0000256" key="4">
    <source>
        <dbReference type="ARBA" id="ARBA00022989"/>
    </source>
</evidence>
<evidence type="ECO:0000256" key="3">
    <source>
        <dbReference type="ARBA" id="ARBA00022692"/>
    </source>
</evidence>
<keyword evidence="4 6" id="KW-1133">Transmembrane helix</keyword>
<feature type="transmembrane region" description="Helical" evidence="6">
    <location>
        <begin position="102"/>
        <end position="121"/>
    </location>
</feature>
<evidence type="ECO:0000256" key="6">
    <source>
        <dbReference type="SAM" id="Phobius"/>
    </source>
</evidence>
<evidence type="ECO:0000256" key="5">
    <source>
        <dbReference type="ARBA" id="ARBA00023136"/>
    </source>
</evidence>
<keyword evidence="3 6" id="KW-0812">Transmembrane</keyword>
<dbReference type="InterPro" id="IPR051401">
    <property type="entry name" value="GtrA_CellWall_Glycosyl"/>
</dbReference>
<evidence type="ECO:0000256" key="2">
    <source>
        <dbReference type="ARBA" id="ARBA00009399"/>
    </source>
</evidence>
<evidence type="ECO:0000259" key="7">
    <source>
        <dbReference type="Pfam" id="PF04138"/>
    </source>
</evidence>
<keyword evidence="9" id="KW-1185">Reference proteome</keyword>
<dbReference type="PANTHER" id="PTHR38459:SF5">
    <property type="entry name" value="CELL WALL TEICHOIC ACID GLYCOSYLATION PROTEIN GTCA"/>
    <property type="match status" value="1"/>
</dbReference>
<sequence>MILYVFFGGFTTLVNIGVYLVSTKVFHMDLVLSNGLAWFLSVLFAYVTNKIFVFESKTWKAKLLLREFVSFVGARLVSGLFDTAFLYVTVEYFHLWDVAMKIVSNIAVIIMNFVFSKVFIFRKKEAHS</sequence>
<dbReference type="InterPro" id="IPR007267">
    <property type="entry name" value="GtrA_DPMS_TM"/>
</dbReference>
<accession>A0A926DQH0</accession>
<dbReference type="EMBL" id="JACRSQ010000001">
    <property type="protein sequence ID" value="MBC8541957.1"/>
    <property type="molecule type" value="Genomic_DNA"/>
</dbReference>
<evidence type="ECO:0000313" key="9">
    <source>
        <dbReference type="Proteomes" id="UP000657006"/>
    </source>
</evidence>
<dbReference type="AlphaFoldDB" id="A0A926DQH0"/>
<comment type="subcellular location">
    <subcellularLocation>
        <location evidence="1">Membrane</location>
        <topology evidence="1">Multi-pass membrane protein</topology>
    </subcellularLocation>
</comment>
<comment type="similarity">
    <text evidence="2">Belongs to the GtrA family.</text>
</comment>
<gene>
    <name evidence="8" type="ORF">H8730_00135</name>
</gene>
<comment type="caution">
    <text evidence="8">The sequence shown here is derived from an EMBL/GenBank/DDBJ whole genome shotgun (WGS) entry which is preliminary data.</text>
</comment>
<keyword evidence="5 6" id="KW-0472">Membrane</keyword>
<feature type="domain" description="GtrA/DPMS transmembrane" evidence="7">
    <location>
        <begin position="4"/>
        <end position="121"/>
    </location>
</feature>
<feature type="transmembrane region" description="Helical" evidence="6">
    <location>
        <begin position="68"/>
        <end position="90"/>
    </location>
</feature>
<name>A0A926DQH0_9FIRM</name>
<dbReference type="PANTHER" id="PTHR38459">
    <property type="entry name" value="PROPHAGE BACTOPRENOL-LINKED GLUCOSE TRANSLOCASE HOMOLOG"/>
    <property type="match status" value="1"/>
</dbReference>
<proteinExistence type="inferred from homology"/>
<organism evidence="8 9">
    <name type="scientific">Bianquea renquensis</name>
    <dbReference type="NCBI Taxonomy" id="2763661"/>
    <lineage>
        <taxon>Bacteria</taxon>
        <taxon>Bacillati</taxon>
        <taxon>Bacillota</taxon>
        <taxon>Clostridia</taxon>
        <taxon>Eubacteriales</taxon>
        <taxon>Bianqueaceae</taxon>
        <taxon>Bianquea</taxon>
    </lineage>
</organism>
<evidence type="ECO:0000313" key="8">
    <source>
        <dbReference type="EMBL" id="MBC8541957.1"/>
    </source>
</evidence>
<feature type="transmembrane region" description="Helical" evidence="6">
    <location>
        <begin position="30"/>
        <end position="47"/>
    </location>
</feature>
<dbReference type="GO" id="GO:0005886">
    <property type="term" value="C:plasma membrane"/>
    <property type="evidence" value="ECO:0007669"/>
    <property type="project" value="TreeGrafter"/>
</dbReference>
<protein>
    <submittedName>
        <fullName evidence="8">GtrA family protein</fullName>
    </submittedName>
</protein>